<comment type="similarity">
    <text evidence="2">Belongs to the NAD(P)-dependent epimerase/dehydratase family.</text>
</comment>
<accession>A0A545U463</accession>
<dbReference type="CDD" id="cd05232">
    <property type="entry name" value="UDP_G4E_4_SDR_e"/>
    <property type="match status" value="1"/>
</dbReference>
<proteinExistence type="inferred from homology"/>
<dbReference type="RefSeq" id="WP_142903314.1">
    <property type="nucleotide sequence ID" value="NZ_ML660089.1"/>
</dbReference>
<dbReference type="Gene3D" id="3.40.50.720">
    <property type="entry name" value="NAD(P)-binding Rossmann-like Domain"/>
    <property type="match status" value="1"/>
</dbReference>
<comment type="caution">
    <text evidence="4">The sequence shown here is derived from an EMBL/GenBank/DDBJ whole genome shotgun (WGS) entry which is preliminary data.</text>
</comment>
<evidence type="ECO:0000313" key="5">
    <source>
        <dbReference type="Proteomes" id="UP000319732"/>
    </source>
</evidence>
<reference evidence="4 5" key="1">
    <citation type="submission" date="2019-06" db="EMBL/GenBank/DDBJ databases">
        <title>Whole genome sequence for Cellvibrionaceae sp. R142.</title>
        <authorList>
            <person name="Wang G."/>
        </authorList>
    </citation>
    <scope>NUCLEOTIDE SEQUENCE [LARGE SCALE GENOMIC DNA]</scope>
    <source>
        <strain evidence="4 5">R142</strain>
    </source>
</reference>
<dbReference type="Pfam" id="PF01370">
    <property type="entry name" value="Epimerase"/>
    <property type="match status" value="1"/>
</dbReference>
<sequence>MRVLVTGANGFIGRTLCQQLVKTGLRVSASVRSPEGKLSLPDITDFVVGDITAHTDWGKALANNDALIHLAARVHTMQDSADDSLDIFRTTNVQGTINLAKQAANAGIKRFVYVSSIKVNGESSATPFSHNQVAAPEEPYAISKQEAEIGLKELSQKLGLEIVIIRPPLVYGPGVKGNIQTLAKMIKRGNPLPLGMVNNRRSLISVYNLVDLMRVCLTNPHAAGQTFLASDDRTISTKQLVKYLSKGLQRKVVLLPVPIIVLKTFASFLGKAELVNRLAGDLEVDISYTKHKLDWVPPYTVEESFSMMFHNEECTKR</sequence>
<dbReference type="SUPFAM" id="SSF51735">
    <property type="entry name" value="NAD(P)-binding Rossmann-fold domains"/>
    <property type="match status" value="1"/>
</dbReference>
<dbReference type="Proteomes" id="UP000319732">
    <property type="component" value="Unassembled WGS sequence"/>
</dbReference>
<dbReference type="EMBL" id="VHSG01000006">
    <property type="protein sequence ID" value="TQV84234.1"/>
    <property type="molecule type" value="Genomic_DNA"/>
</dbReference>
<comment type="pathway">
    <text evidence="1">Bacterial outer membrane biogenesis; LPS O-antigen biosynthesis.</text>
</comment>
<evidence type="ECO:0000256" key="2">
    <source>
        <dbReference type="ARBA" id="ARBA00007637"/>
    </source>
</evidence>
<dbReference type="AlphaFoldDB" id="A0A545U463"/>
<feature type="domain" description="NAD-dependent epimerase/dehydratase" evidence="3">
    <location>
        <begin position="3"/>
        <end position="223"/>
    </location>
</feature>
<dbReference type="OrthoDB" id="9795415at2"/>
<organism evidence="4 5">
    <name type="scientific">Exilibacterium tricleocarpae</name>
    <dbReference type="NCBI Taxonomy" id="2591008"/>
    <lineage>
        <taxon>Bacteria</taxon>
        <taxon>Pseudomonadati</taxon>
        <taxon>Pseudomonadota</taxon>
        <taxon>Gammaproteobacteria</taxon>
        <taxon>Cellvibrionales</taxon>
        <taxon>Cellvibrionaceae</taxon>
        <taxon>Exilibacterium</taxon>
    </lineage>
</organism>
<dbReference type="InterPro" id="IPR001509">
    <property type="entry name" value="Epimerase_deHydtase"/>
</dbReference>
<dbReference type="InterPro" id="IPR036291">
    <property type="entry name" value="NAD(P)-bd_dom_sf"/>
</dbReference>
<protein>
    <submittedName>
        <fullName evidence="4">SDR family oxidoreductase</fullName>
    </submittedName>
</protein>
<name>A0A545U463_9GAMM</name>
<evidence type="ECO:0000259" key="3">
    <source>
        <dbReference type="Pfam" id="PF01370"/>
    </source>
</evidence>
<dbReference type="PANTHER" id="PTHR43000">
    <property type="entry name" value="DTDP-D-GLUCOSE 4,6-DEHYDRATASE-RELATED"/>
    <property type="match status" value="1"/>
</dbReference>
<keyword evidence="5" id="KW-1185">Reference proteome</keyword>
<evidence type="ECO:0000313" key="4">
    <source>
        <dbReference type="EMBL" id="TQV84234.1"/>
    </source>
</evidence>
<gene>
    <name evidence="4" type="ORF">FKG94_06135</name>
</gene>
<evidence type="ECO:0000256" key="1">
    <source>
        <dbReference type="ARBA" id="ARBA00005125"/>
    </source>
</evidence>